<accession>A0A829YJP1</accession>
<keyword evidence="2" id="KW-1185">Reference proteome</keyword>
<dbReference type="RefSeq" id="WP_161814383.1">
    <property type="nucleotide sequence ID" value="NZ_BLJN01000005.1"/>
</dbReference>
<organism evidence="1 2">
    <name type="scientific">Steroidobacter agaridevorans</name>
    <dbReference type="NCBI Taxonomy" id="2695856"/>
    <lineage>
        <taxon>Bacteria</taxon>
        <taxon>Pseudomonadati</taxon>
        <taxon>Pseudomonadota</taxon>
        <taxon>Gammaproteobacteria</taxon>
        <taxon>Steroidobacterales</taxon>
        <taxon>Steroidobacteraceae</taxon>
        <taxon>Steroidobacter</taxon>
    </lineage>
</organism>
<name>A0A829YJP1_9GAMM</name>
<gene>
    <name evidence="1" type="ORF">GCM10011487_47260</name>
</gene>
<sequence length="132" mass="14611">MKSFSRAVLTIVAAAVLPGVVAALPTDILGNSALLRLSDEDKKLQYQAVVDVLESSDVHAVREWENKKTGFKGRVDAQGDMTSADGLRCRRLQLRMQLNGSQSLFTFPFCKDEQGQWFIASGKKFSDESSQR</sequence>
<dbReference type="EMBL" id="BLJN01000005">
    <property type="protein sequence ID" value="GFE82726.1"/>
    <property type="molecule type" value="Genomic_DNA"/>
</dbReference>
<evidence type="ECO:0000313" key="1">
    <source>
        <dbReference type="EMBL" id="GFE82726.1"/>
    </source>
</evidence>
<reference evidence="2" key="1">
    <citation type="submission" date="2020-01" db="EMBL/GenBank/DDBJ databases">
        <title>'Steroidobacter agaridevorans' sp. nov., agar-degrading bacteria isolated from rhizosphere soils.</title>
        <authorList>
            <person name="Ikenaga M."/>
            <person name="Kataoka M."/>
            <person name="Murouchi A."/>
            <person name="Katsuragi S."/>
            <person name="Sakai M."/>
        </authorList>
    </citation>
    <scope>NUCLEOTIDE SEQUENCE [LARGE SCALE GENOMIC DNA]</scope>
    <source>
        <strain evidence="2">YU21-B</strain>
    </source>
</reference>
<dbReference type="AlphaFoldDB" id="A0A829YJP1"/>
<proteinExistence type="predicted"/>
<evidence type="ECO:0000313" key="2">
    <source>
        <dbReference type="Proteomes" id="UP000445000"/>
    </source>
</evidence>
<protein>
    <recommendedName>
        <fullName evidence="3">Surface antigen domain-containing protein</fullName>
    </recommendedName>
</protein>
<comment type="caution">
    <text evidence="1">The sequence shown here is derived from an EMBL/GenBank/DDBJ whole genome shotgun (WGS) entry which is preliminary data.</text>
</comment>
<dbReference type="Proteomes" id="UP000445000">
    <property type="component" value="Unassembled WGS sequence"/>
</dbReference>
<evidence type="ECO:0008006" key="3">
    <source>
        <dbReference type="Google" id="ProtNLM"/>
    </source>
</evidence>